<organism evidence="1">
    <name type="scientific">uncultured marine virus</name>
    <dbReference type="NCBI Taxonomy" id="186617"/>
    <lineage>
        <taxon>Viruses</taxon>
        <taxon>environmental samples</taxon>
    </lineage>
</organism>
<name>A0A0F7L3D6_9VIRU</name>
<reference evidence="1" key="1">
    <citation type="journal article" date="2015" name="Front. Microbiol.">
        <title>Combining genomic sequencing methods to explore viral diversity and reveal potential virus-host interactions.</title>
        <authorList>
            <person name="Chow C.E."/>
            <person name="Winget D.M."/>
            <person name="White R.A.III."/>
            <person name="Hallam S.J."/>
            <person name="Suttle C.A."/>
        </authorList>
    </citation>
    <scope>NUCLEOTIDE SEQUENCE</scope>
    <source>
        <strain evidence="1">Anoxic3_1</strain>
    </source>
</reference>
<accession>A0A0F7L3D6</accession>
<sequence>MAGRRASRSLCSSALTSGVAANSVARRPFLKGSTVVCSEGWVVGCCHGGIK</sequence>
<protein>
    <submittedName>
        <fullName evidence="1">Uncharacterized protein</fullName>
    </submittedName>
</protein>
<reference evidence="1" key="2">
    <citation type="submission" date="2015-03" db="EMBL/GenBank/DDBJ databases">
        <authorList>
            <person name="Chow C.-E.T."/>
            <person name="Winget D.M."/>
            <person name="White R.A.III."/>
            <person name="Hallam S.J."/>
            <person name="Suttle C.A."/>
        </authorList>
    </citation>
    <scope>NUCLEOTIDE SEQUENCE</scope>
    <source>
        <strain evidence="1">Anoxic3_1</strain>
    </source>
</reference>
<dbReference type="EMBL" id="KR029577">
    <property type="protein sequence ID" value="AKH45967.1"/>
    <property type="molecule type" value="Genomic_DNA"/>
</dbReference>
<evidence type="ECO:0000313" key="1">
    <source>
        <dbReference type="EMBL" id="AKH45967.1"/>
    </source>
</evidence>
<proteinExistence type="predicted"/>